<dbReference type="GO" id="GO:0004222">
    <property type="term" value="F:metalloendopeptidase activity"/>
    <property type="evidence" value="ECO:0007669"/>
    <property type="project" value="InterPro"/>
</dbReference>
<dbReference type="InterPro" id="IPR011765">
    <property type="entry name" value="Pept_M16_N"/>
</dbReference>
<feature type="domain" description="Peptidase M16 C-terminal" evidence="4">
    <location>
        <begin position="182"/>
        <end position="355"/>
    </location>
</feature>
<keyword evidence="6" id="KW-1185">Reference proteome</keyword>
<dbReference type="GO" id="GO:0006508">
    <property type="term" value="P:proteolysis"/>
    <property type="evidence" value="ECO:0007669"/>
    <property type="project" value="InterPro"/>
</dbReference>
<dbReference type="InterPro" id="IPR007863">
    <property type="entry name" value="Peptidase_M16_C"/>
</dbReference>
<accession>U7VAQ9</accession>
<evidence type="ECO:0000259" key="3">
    <source>
        <dbReference type="Pfam" id="PF00675"/>
    </source>
</evidence>
<evidence type="ECO:0000313" key="6">
    <source>
        <dbReference type="Proteomes" id="UP000017081"/>
    </source>
</evidence>
<comment type="similarity">
    <text evidence="1 2">Belongs to the peptidase M16 family.</text>
</comment>
<comment type="caution">
    <text evidence="5">The sequence shown here is derived from an EMBL/GenBank/DDBJ whole genome shotgun (WGS) entry which is preliminary data.</text>
</comment>
<dbReference type="eggNOG" id="COG0612">
    <property type="taxonomic scope" value="Bacteria"/>
</dbReference>
<dbReference type="Gene3D" id="3.30.830.10">
    <property type="entry name" value="Metalloenzyme, LuxS/M16 peptidase-like"/>
    <property type="match status" value="2"/>
</dbReference>
<sequence>MFRNLLYEGSRILRRKMSITTKRLDNGITLLMEDIKSINTASLGFFVRAGVKNELPGEEGISHFIEHLLFKGTTNRSAKEISEEIDDQGGMINAYTSVEKTAYYIQMTSNTLEIGIDILNDMFLNSTFTDENIEKERNVIIEEIRMYEDIPEEVVHEENLGFAITGAQSQKVAGTIESLKGIDREKILKYFYDMYKPENIVVAAAGNIEEEKIFKQLNEGIGQLKDRSTKRVYNGDMVINSGEKIIVQETNQVHLCINTLGTSSTDKDRVEASVISNVLGGNMSSRLFQKIREERGLAYSVYSYTSNFDEGGLFTVYAGTTHEDYKEVISLIEEELKELKENGITEKELQRAKNQFLSMVTFGLESSKGKMTRMAGSYLVYGYVRDIETVIKEIEDVNLNDIKRVAKKIFDEKYISKTILGNI</sequence>
<reference evidence="5 6" key="1">
    <citation type="submission" date="2013-08" db="EMBL/GenBank/DDBJ databases">
        <authorList>
            <person name="Weinstock G."/>
            <person name="Sodergren E."/>
            <person name="Wylie T."/>
            <person name="Fulton L."/>
            <person name="Fulton R."/>
            <person name="Fronick C."/>
            <person name="O'Laughlin M."/>
            <person name="Godfrey J."/>
            <person name="Miner T."/>
            <person name="Herter B."/>
            <person name="Appelbaum E."/>
            <person name="Cordes M."/>
            <person name="Lek S."/>
            <person name="Wollam A."/>
            <person name="Pepin K.H."/>
            <person name="Palsikar V.B."/>
            <person name="Mitreva M."/>
            <person name="Wilson R.K."/>
        </authorList>
    </citation>
    <scope>NUCLEOTIDE SEQUENCE [LARGE SCALE GENOMIC DNA]</scope>
    <source>
        <strain evidence="5 6">ATCC BAA-474</strain>
    </source>
</reference>
<dbReference type="AlphaFoldDB" id="U7VAQ9"/>
<dbReference type="PANTHER" id="PTHR11851:SF49">
    <property type="entry name" value="MITOCHONDRIAL-PROCESSING PEPTIDASE SUBUNIT ALPHA"/>
    <property type="match status" value="1"/>
</dbReference>
<dbReference type="Pfam" id="PF05193">
    <property type="entry name" value="Peptidase_M16_C"/>
    <property type="match status" value="1"/>
</dbReference>
<dbReference type="Pfam" id="PF00675">
    <property type="entry name" value="Peptidase_M16"/>
    <property type="match status" value="1"/>
</dbReference>
<dbReference type="PANTHER" id="PTHR11851">
    <property type="entry name" value="METALLOPROTEASE"/>
    <property type="match status" value="1"/>
</dbReference>
<gene>
    <name evidence="5" type="ORF">HMPREF0202_01414</name>
</gene>
<protein>
    <recommendedName>
        <fullName evidence="7">Peptidase M16 inactive domain protein</fullName>
    </recommendedName>
</protein>
<proteinExistence type="inferred from homology"/>
<evidence type="ECO:0000259" key="4">
    <source>
        <dbReference type="Pfam" id="PF05193"/>
    </source>
</evidence>
<dbReference type="InterPro" id="IPR050361">
    <property type="entry name" value="MPP/UQCRC_Complex"/>
</dbReference>
<dbReference type="PROSITE" id="PS00143">
    <property type="entry name" value="INSULINASE"/>
    <property type="match status" value="1"/>
</dbReference>
<dbReference type="PATRIC" id="fig|1319815.3.peg.1360"/>
<dbReference type="GO" id="GO:0046872">
    <property type="term" value="F:metal ion binding"/>
    <property type="evidence" value="ECO:0007669"/>
    <property type="project" value="InterPro"/>
</dbReference>
<evidence type="ECO:0000256" key="2">
    <source>
        <dbReference type="RuleBase" id="RU004447"/>
    </source>
</evidence>
<organism evidence="5 6">
    <name type="scientific">Cetobacterium somerae ATCC BAA-474</name>
    <dbReference type="NCBI Taxonomy" id="1319815"/>
    <lineage>
        <taxon>Bacteria</taxon>
        <taxon>Fusobacteriati</taxon>
        <taxon>Fusobacteriota</taxon>
        <taxon>Fusobacteriia</taxon>
        <taxon>Fusobacteriales</taxon>
        <taxon>Fusobacteriaceae</taxon>
        <taxon>Cetobacterium</taxon>
    </lineage>
</organism>
<dbReference type="EMBL" id="AXZF01000054">
    <property type="protein sequence ID" value="ERT68606.1"/>
    <property type="molecule type" value="Genomic_DNA"/>
</dbReference>
<dbReference type="STRING" id="1319815.HMPREF0202_01414"/>
<evidence type="ECO:0000256" key="1">
    <source>
        <dbReference type="ARBA" id="ARBA00007261"/>
    </source>
</evidence>
<dbReference type="SUPFAM" id="SSF63411">
    <property type="entry name" value="LuxS/MPP-like metallohydrolase"/>
    <property type="match status" value="2"/>
</dbReference>
<dbReference type="HOGENOM" id="CLU_009902_3_0_0"/>
<evidence type="ECO:0008006" key="7">
    <source>
        <dbReference type="Google" id="ProtNLM"/>
    </source>
</evidence>
<feature type="domain" description="Peptidase M16 N-terminal" evidence="3">
    <location>
        <begin position="33"/>
        <end position="158"/>
    </location>
</feature>
<name>U7VAQ9_9FUSO</name>
<dbReference type="Proteomes" id="UP000017081">
    <property type="component" value="Unassembled WGS sequence"/>
</dbReference>
<dbReference type="InterPro" id="IPR011249">
    <property type="entry name" value="Metalloenz_LuxS/M16"/>
</dbReference>
<dbReference type="InterPro" id="IPR001431">
    <property type="entry name" value="Pept_M16_Zn_BS"/>
</dbReference>
<evidence type="ECO:0000313" key="5">
    <source>
        <dbReference type="EMBL" id="ERT68606.1"/>
    </source>
</evidence>